<keyword evidence="2" id="KW-1185">Reference proteome</keyword>
<evidence type="ECO:0000313" key="1">
    <source>
        <dbReference type="EMBL" id="QOX65305.1"/>
    </source>
</evidence>
<name>A0ACD1AFT4_9FIRM</name>
<proteinExistence type="predicted"/>
<reference evidence="1" key="1">
    <citation type="submission" date="2019-08" db="EMBL/GenBank/DDBJ databases">
        <title>Genome sequence of Clostridiales bacterium MT110.</title>
        <authorList>
            <person name="Cao J."/>
        </authorList>
    </citation>
    <scope>NUCLEOTIDE SEQUENCE</scope>
    <source>
        <strain evidence="1">MT110</strain>
    </source>
</reference>
<gene>
    <name evidence="1" type="ORF">FRZ06_19080</name>
</gene>
<dbReference type="Proteomes" id="UP000594014">
    <property type="component" value="Chromosome"/>
</dbReference>
<protein>
    <submittedName>
        <fullName evidence="1">VOC family protein</fullName>
    </submittedName>
</protein>
<sequence length="121" mass="13696">MMNYDNYLLPVDDMGKARDYYENTLGLALKFDFSAKGMIAFRIGEEEPAIILKDVSRFGESKPSVWLEVENVESEYARLKAKGVAFLSEPIEIHTGLAVEFEDPFGNRFGITDYTKTAANR</sequence>
<evidence type="ECO:0000313" key="2">
    <source>
        <dbReference type="Proteomes" id="UP000594014"/>
    </source>
</evidence>
<organism evidence="1 2">
    <name type="scientific">Anoxybacterium hadale</name>
    <dbReference type="NCBI Taxonomy" id="3408580"/>
    <lineage>
        <taxon>Bacteria</taxon>
        <taxon>Bacillati</taxon>
        <taxon>Bacillota</taxon>
        <taxon>Clostridia</taxon>
        <taxon>Peptostreptococcales</taxon>
        <taxon>Anaerovoracaceae</taxon>
        <taxon>Anoxybacterium</taxon>
    </lineage>
</organism>
<accession>A0ACD1AFT4</accession>
<dbReference type="EMBL" id="CP042469">
    <property type="protein sequence ID" value="QOX65305.1"/>
    <property type="molecule type" value="Genomic_DNA"/>
</dbReference>